<evidence type="ECO:0000256" key="1">
    <source>
        <dbReference type="SAM" id="MobiDB-lite"/>
    </source>
</evidence>
<dbReference type="AlphaFoldDB" id="A0A5C1AJZ4"/>
<organism evidence="2 3">
    <name type="scientific">Limnoglobus roseus</name>
    <dbReference type="NCBI Taxonomy" id="2598579"/>
    <lineage>
        <taxon>Bacteria</taxon>
        <taxon>Pseudomonadati</taxon>
        <taxon>Planctomycetota</taxon>
        <taxon>Planctomycetia</taxon>
        <taxon>Gemmatales</taxon>
        <taxon>Gemmataceae</taxon>
        <taxon>Limnoglobus</taxon>
    </lineage>
</organism>
<gene>
    <name evidence="2" type="ORF">PX52LOC_06250</name>
</gene>
<reference evidence="3" key="1">
    <citation type="submission" date="2019-08" db="EMBL/GenBank/DDBJ databases">
        <title>Limnoglobus roseus gen. nov., sp. nov., a novel freshwater planctomycete with a giant genome from the family Gemmataceae.</title>
        <authorList>
            <person name="Kulichevskaya I.S."/>
            <person name="Naumoff D.G."/>
            <person name="Miroshnikov K."/>
            <person name="Ivanova A."/>
            <person name="Philippov D.A."/>
            <person name="Hakobyan A."/>
            <person name="Rijpstra I.C."/>
            <person name="Sinninghe Damste J.S."/>
            <person name="Liesack W."/>
            <person name="Dedysh S.N."/>
        </authorList>
    </citation>
    <scope>NUCLEOTIDE SEQUENCE [LARGE SCALE GENOMIC DNA]</scope>
    <source>
        <strain evidence="3">PX52</strain>
    </source>
</reference>
<evidence type="ECO:0000313" key="3">
    <source>
        <dbReference type="Proteomes" id="UP000324974"/>
    </source>
</evidence>
<protein>
    <submittedName>
        <fullName evidence="2">Uncharacterized protein</fullName>
    </submittedName>
</protein>
<feature type="region of interest" description="Disordered" evidence="1">
    <location>
        <begin position="1"/>
        <end position="40"/>
    </location>
</feature>
<feature type="compositionally biased region" description="Pro residues" evidence="1">
    <location>
        <begin position="9"/>
        <end position="21"/>
    </location>
</feature>
<dbReference type="EMBL" id="CP042425">
    <property type="protein sequence ID" value="QEL19190.1"/>
    <property type="molecule type" value="Genomic_DNA"/>
</dbReference>
<sequence>MVACHSRAPSPPPDTSLPQPPATGDQQDTPRNNDKPKPAEYNETFTLHMGFDSASDDRVLLAGTYHDCTVHSSLTGQSLGLFLSLHSDGTYEVENRSECGMGCAKVNGTWEVKDQVITFTEIKEFGFLKGHFTRIHVLKHQGHTLLVREQARPMVDRDGVGPQSKYSCLRKSDAEYIFETKGDKVSE</sequence>
<accession>A0A5C1AJZ4</accession>
<evidence type="ECO:0000313" key="2">
    <source>
        <dbReference type="EMBL" id="QEL19190.1"/>
    </source>
</evidence>
<dbReference type="Proteomes" id="UP000324974">
    <property type="component" value="Chromosome"/>
</dbReference>
<keyword evidence="3" id="KW-1185">Reference proteome</keyword>
<name>A0A5C1AJZ4_9BACT</name>
<dbReference type="KEGG" id="lrs:PX52LOC_06250"/>
<proteinExistence type="predicted"/>
<feature type="compositionally biased region" description="Basic and acidic residues" evidence="1">
    <location>
        <begin position="31"/>
        <end position="40"/>
    </location>
</feature>